<dbReference type="Proteomes" id="UP000028012">
    <property type="component" value="Unassembled WGS sequence"/>
</dbReference>
<organism evidence="12 13">
    <name type="scientific">Xanthomonas axonopodis pv. vasculorum</name>
    <dbReference type="NCBI Taxonomy" id="325777"/>
    <lineage>
        <taxon>Bacteria</taxon>
        <taxon>Pseudomonadati</taxon>
        <taxon>Pseudomonadota</taxon>
        <taxon>Gammaproteobacteria</taxon>
        <taxon>Lysobacterales</taxon>
        <taxon>Lysobacteraceae</taxon>
        <taxon>Xanthomonas</taxon>
    </lineage>
</organism>
<dbReference type="InterPro" id="IPR010275">
    <property type="entry name" value="MepK"/>
</dbReference>
<reference evidence="12 13" key="1">
    <citation type="submission" date="2014-09" db="EMBL/GenBank/DDBJ databases">
        <title>A draft genome sequence for Xanthomonas axonopodis pv. vasculorum NCPPB 900.</title>
        <authorList>
            <person name="Harrison J."/>
            <person name="Studholme D.J."/>
        </authorList>
    </citation>
    <scope>NUCLEOTIDE SEQUENCE [LARGE SCALE GENOMIC DNA]</scope>
    <source>
        <strain evidence="12 13">NCPPB 900</strain>
    </source>
</reference>
<comment type="similarity">
    <text evidence="10">Belongs to the peptidase M15 family.</text>
</comment>
<keyword evidence="3" id="KW-0645">Protease</keyword>
<keyword evidence="5" id="KW-0732">Signal</keyword>
<dbReference type="GO" id="GO:0046872">
    <property type="term" value="F:metal ion binding"/>
    <property type="evidence" value="ECO:0007669"/>
    <property type="project" value="UniProtKB-KW"/>
</dbReference>
<dbReference type="InterPro" id="IPR009045">
    <property type="entry name" value="Zn_M74/Hedgehog-like"/>
</dbReference>
<dbReference type="HOGENOM" id="CLU_080400_0_0_6"/>
<dbReference type="eggNOG" id="COG3108">
    <property type="taxonomic scope" value="Bacteria"/>
</dbReference>
<evidence type="ECO:0000256" key="8">
    <source>
        <dbReference type="ARBA" id="ARBA00023049"/>
    </source>
</evidence>
<comment type="pathway">
    <text evidence="2">Cell wall biogenesis; cell wall polysaccharide biosynthesis.</text>
</comment>
<name>A0A098PUI0_9XANT</name>
<dbReference type="SUPFAM" id="SSF55166">
    <property type="entry name" value="Hedgehog/DD-peptidase"/>
    <property type="match status" value="1"/>
</dbReference>
<evidence type="ECO:0000313" key="13">
    <source>
        <dbReference type="Proteomes" id="UP000028012"/>
    </source>
</evidence>
<dbReference type="PROSITE" id="PS51318">
    <property type="entry name" value="TAT"/>
    <property type="match status" value="1"/>
</dbReference>
<evidence type="ECO:0000313" key="12">
    <source>
        <dbReference type="EMBL" id="KGE50326.1"/>
    </source>
</evidence>
<dbReference type="EMBL" id="JPHD02000143">
    <property type="protein sequence ID" value="KGE50326.1"/>
    <property type="molecule type" value="Genomic_DNA"/>
</dbReference>
<keyword evidence="8" id="KW-0482">Metalloprotease</keyword>
<sequence length="206" mass="22718">MSFELTSLRRRDLLRSIASGIAAMGSGAVMSPVFARSGFVMPYGHADAYTSATFWAQPRVLRLHRPASNETVDACYWRDGQLDSAGYIRICRLLRDVQAGQAATIDMRLLNLLRGMQGWVEASYGIRDPYQVNSGYRTQATNKSTEGAARHSLHMKGQAVDGLHPGLPLEYTGNLFKAFQGGGVGFYLNSKKFIHADVGSVRQWRG</sequence>
<dbReference type="AlphaFoldDB" id="A0A098PUI0"/>
<proteinExistence type="inferred from homology"/>
<dbReference type="PANTHER" id="PTHR37425">
    <property type="match status" value="1"/>
</dbReference>
<evidence type="ECO:0000256" key="9">
    <source>
        <dbReference type="ARBA" id="ARBA00023316"/>
    </source>
</evidence>
<evidence type="ECO:0000256" key="6">
    <source>
        <dbReference type="ARBA" id="ARBA00022801"/>
    </source>
</evidence>
<evidence type="ECO:0000256" key="5">
    <source>
        <dbReference type="ARBA" id="ARBA00022729"/>
    </source>
</evidence>
<dbReference type="PANTHER" id="PTHR37425:SF1">
    <property type="entry name" value="OUTER MEMBRANE PROTEIN"/>
    <property type="match status" value="1"/>
</dbReference>
<dbReference type="RefSeq" id="WP_042825153.1">
    <property type="nucleotide sequence ID" value="NZ_KN173626.1"/>
</dbReference>
<protein>
    <recommendedName>
        <fullName evidence="11">Murein endopeptidase K</fullName>
    </recommendedName>
</protein>
<evidence type="ECO:0000256" key="10">
    <source>
        <dbReference type="ARBA" id="ARBA00093448"/>
    </source>
</evidence>
<dbReference type="GO" id="GO:0006508">
    <property type="term" value="P:proteolysis"/>
    <property type="evidence" value="ECO:0007669"/>
    <property type="project" value="UniProtKB-KW"/>
</dbReference>
<gene>
    <name evidence="12" type="ORF">GW15_0221400</name>
</gene>
<comment type="cofactor">
    <cofactor evidence="1">
        <name>Zn(2+)</name>
        <dbReference type="ChEBI" id="CHEBI:29105"/>
    </cofactor>
</comment>
<evidence type="ECO:0000256" key="11">
    <source>
        <dbReference type="ARBA" id="ARBA00093666"/>
    </source>
</evidence>
<keyword evidence="4" id="KW-0479">Metal-binding</keyword>
<accession>A0A098PUI0</accession>
<dbReference type="InterPro" id="IPR006311">
    <property type="entry name" value="TAT_signal"/>
</dbReference>
<evidence type="ECO:0000256" key="1">
    <source>
        <dbReference type="ARBA" id="ARBA00001947"/>
    </source>
</evidence>
<evidence type="ECO:0000256" key="7">
    <source>
        <dbReference type="ARBA" id="ARBA00022833"/>
    </source>
</evidence>
<keyword evidence="7" id="KW-0862">Zinc</keyword>
<keyword evidence="6" id="KW-0378">Hydrolase</keyword>
<evidence type="ECO:0000256" key="4">
    <source>
        <dbReference type="ARBA" id="ARBA00022723"/>
    </source>
</evidence>
<keyword evidence="9" id="KW-0961">Cell wall biogenesis/degradation</keyword>
<dbReference type="GO" id="GO:0071555">
    <property type="term" value="P:cell wall organization"/>
    <property type="evidence" value="ECO:0007669"/>
    <property type="project" value="UniProtKB-KW"/>
</dbReference>
<evidence type="ECO:0000256" key="3">
    <source>
        <dbReference type="ARBA" id="ARBA00022670"/>
    </source>
</evidence>
<dbReference type="STRING" id="325777.GW15_0221400"/>
<dbReference type="GO" id="GO:0008237">
    <property type="term" value="F:metallopeptidase activity"/>
    <property type="evidence" value="ECO:0007669"/>
    <property type="project" value="UniProtKB-KW"/>
</dbReference>
<dbReference type="Gene3D" id="3.30.1380.10">
    <property type="match status" value="1"/>
</dbReference>
<evidence type="ECO:0000256" key="2">
    <source>
        <dbReference type="ARBA" id="ARBA00004776"/>
    </source>
</evidence>
<dbReference type="Pfam" id="PF05951">
    <property type="entry name" value="Peptidase_M15_2"/>
    <property type="match status" value="1"/>
</dbReference>
<comment type="caution">
    <text evidence="12">The sequence shown here is derived from an EMBL/GenBank/DDBJ whole genome shotgun (WGS) entry which is preliminary data.</text>
</comment>